<dbReference type="Proteomes" id="UP000199137">
    <property type="component" value="Unassembled WGS sequence"/>
</dbReference>
<dbReference type="PROSITE" id="PS50043">
    <property type="entry name" value="HTH_LUXR_2"/>
    <property type="match status" value="1"/>
</dbReference>
<dbReference type="InterPro" id="IPR041664">
    <property type="entry name" value="AAA_16"/>
</dbReference>
<dbReference type="PRINTS" id="PR00038">
    <property type="entry name" value="HTHLUXR"/>
</dbReference>
<dbReference type="InterPro" id="IPR027417">
    <property type="entry name" value="P-loop_NTPase"/>
</dbReference>
<protein>
    <submittedName>
        <fullName evidence="2">Predicted ATPase</fullName>
    </submittedName>
</protein>
<evidence type="ECO:0000313" key="3">
    <source>
        <dbReference type="Proteomes" id="UP000199137"/>
    </source>
</evidence>
<proteinExistence type="predicted"/>
<dbReference type="InterPro" id="IPR016032">
    <property type="entry name" value="Sig_transdc_resp-reg_C-effctor"/>
</dbReference>
<dbReference type="AlphaFoldDB" id="A0A1I5XCA5"/>
<dbReference type="RefSeq" id="WP_093575697.1">
    <property type="nucleotide sequence ID" value="NZ_FOWC01000010.1"/>
</dbReference>
<sequence>MGDGFIPGLTALVGRDQALDDLRRKLGGGERLIELLGYGGIGKTRLAQELYRDLLRRKVYQDTAFVSLEKYIRFVKSGASAGPPVDLAQRILGDVAAALTDSHQPAARDFGSLISLLSARLRNRRALLVIDNAEPVADDVALVLEELLDQDDASGLQVLVTSRENLGIGGESIVSVQPLTCPAEDADPADGLTDATTLFLDRATKAAGRPVTETNEWRDLVALVRYSQGSPLILQLLAAQLGLGTTAVALLAKLKERGLLWLGFSPRARGIREHHRRLDITMSGSWDLCGEEERVLWARLSVFSESFNVDAVQEVCSDEKLPRNKVEQLLGLLKERSIVDPDSSGRFTQHAALQEYGLKMLGEDESAFRNRHRDWVAKLAFDGARKWFSPQEKHWLDALAADAPNLDVAIDWCVERREVEQGLAIATNVHRVRMPYHHAKEPLAARWFDVLLPMGGVPPTLTRVGALSSVAFMRTVLGDARGLEHLREIRQIAAMLPEARDFPPALAAEGTYQALVMLDPAGMDMLRAAADGFAAMGPDFGGDEQMARLLLGMSAGLIGPAHLADRTADECLAHAERAGAPWAITWAQWLYMLPMRTKRLDVGGKVISAALALGDRWAPGWAAEVKMWGLDDPERAAVLSGASSAWQEQHHVAISGLPSFGRHRDAKIDWITSQIGRDRHAKLEREGRGLGEDGIIKLMHIPAPAPPVLLDATQYRIVSMVADGWQNRDIAIDLHVSEATVSRRLTDVYKKLGIEGDRRKLAAWFRHHGAASAKR</sequence>
<feature type="domain" description="HTH luxR-type" evidence="1">
    <location>
        <begin position="703"/>
        <end position="769"/>
    </location>
</feature>
<dbReference type="SUPFAM" id="SSF52540">
    <property type="entry name" value="P-loop containing nucleoside triphosphate hydrolases"/>
    <property type="match status" value="1"/>
</dbReference>
<dbReference type="PANTHER" id="PTHR47691:SF3">
    <property type="entry name" value="HTH-TYPE TRANSCRIPTIONAL REGULATOR RV0890C-RELATED"/>
    <property type="match status" value="1"/>
</dbReference>
<dbReference type="SMART" id="SM00421">
    <property type="entry name" value="HTH_LUXR"/>
    <property type="match status" value="1"/>
</dbReference>
<dbReference type="SUPFAM" id="SSF46894">
    <property type="entry name" value="C-terminal effector domain of the bipartite response regulators"/>
    <property type="match status" value="1"/>
</dbReference>
<reference evidence="3" key="1">
    <citation type="submission" date="2016-10" db="EMBL/GenBank/DDBJ databases">
        <authorList>
            <person name="Varghese N."/>
            <person name="Submissions S."/>
        </authorList>
    </citation>
    <scope>NUCLEOTIDE SEQUENCE [LARGE SCALE GENOMIC DNA]</scope>
    <source>
        <strain evidence="3">DSM 44637</strain>
    </source>
</reference>
<dbReference type="Pfam" id="PF00196">
    <property type="entry name" value="GerE"/>
    <property type="match status" value="1"/>
</dbReference>
<dbReference type="PRINTS" id="PR00364">
    <property type="entry name" value="DISEASERSIST"/>
</dbReference>
<dbReference type="GO" id="GO:0003677">
    <property type="term" value="F:DNA binding"/>
    <property type="evidence" value="ECO:0007669"/>
    <property type="project" value="InterPro"/>
</dbReference>
<dbReference type="Gene3D" id="3.40.50.300">
    <property type="entry name" value="P-loop containing nucleotide triphosphate hydrolases"/>
    <property type="match status" value="1"/>
</dbReference>
<accession>A0A1I5XCA5</accession>
<dbReference type="InterPro" id="IPR000792">
    <property type="entry name" value="Tscrpt_reg_LuxR_C"/>
</dbReference>
<evidence type="ECO:0000313" key="2">
    <source>
        <dbReference type="EMBL" id="SFQ29612.1"/>
    </source>
</evidence>
<organism evidence="2 3">
    <name type="scientific">Amycolatopsis rubida</name>
    <dbReference type="NCBI Taxonomy" id="112413"/>
    <lineage>
        <taxon>Bacteria</taxon>
        <taxon>Bacillati</taxon>
        <taxon>Actinomycetota</taxon>
        <taxon>Actinomycetes</taxon>
        <taxon>Pseudonocardiales</taxon>
        <taxon>Pseudonocardiaceae</taxon>
        <taxon>Amycolatopsis</taxon>
    </lineage>
</organism>
<dbReference type="Pfam" id="PF13191">
    <property type="entry name" value="AAA_16"/>
    <property type="match status" value="1"/>
</dbReference>
<dbReference type="GO" id="GO:0006355">
    <property type="term" value="P:regulation of DNA-templated transcription"/>
    <property type="evidence" value="ECO:0007669"/>
    <property type="project" value="InterPro"/>
</dbReference>
<dbReference type="OrthoDB" id="9812579at2"/>
<dbReference type="STRING" id="112413.SAMN05421854_110153"/>
<gene>
    <name evidence="2" type="ORF">SAMN05421854_110153</name>
</gene>
<dbReference type="EMBL" id="FOWC01000010">
    <property type="protein sequence ID" value="SFQ29612.1"/>
    <property type="molecule type" value="Genomic_DNA"/>
</dbReference>
<name>A0A1I5XCA5_9PSEU</name>
<evidence type="ECO:0000259" key="1">
    <source>
        <dbReference type="PROSITE" id="PS50043"/>
    </source>
</evidence>
<dbReference type="Gene3D" id="1.10.10.10">
    <property type="entry name" value="Winged helix-like DNA-binding domain superfamily/Winged helix DNA-binding domain"/>
    <property type="match status" value="1"/>
</dbReference>
<dbReference type="InterPro" id="IPR036388">
    <property type="entry name" value="WH-like_DNA-bd_sf"/>
</dbReference>
<dbReference type="PANTHER" id="PTHR47691">
    <property type="entry name" value="REGULATOR-RELATED"/>
    <property type="match status" value="1"/>
</dbReference>